<keyword evidence="6" id="KW-1185">Reference proteome</keyword>
<evidence type="ECO:0000259" key="4">
    <source>
        <dbReference type="SMART" id="SM00859"/>
    </source>
</evidence>
<accession>A0A0U1KWT2</accession>
<dbReference type="EMBL" id="CTRP01000005">
    <property type="protein sequence ID" value="CQR71841.1"/>
    <property type="molecule type" value="Genomic_DNA"/>
</dbReference>
<dbReference type="GO" id="GO:0051287">
    <property type="term" value="F:NAD binding"/>
    <property type="evidence" value="ECO:0007669"/>
    <property type="project" value="UniProtKB-UniRule"/>
</dbReference>
<organism evidence="5 6">
    <name type="scientific">Sporomusa ovata</name>
    <dbReference type="NCBI Taxonomy" id="2378"/>
    <lineage>
        <taxon>Bacteria</taxon>
        <taxon>Bacillati</taxon>
        <taxon>Bacillota</taxon>
        <taxon>Negativicutes</taxon>
        <taxon>Selenomonadales</taxon>
        <taxon>Sporomusaceae</taxon>
        <taxon>Sporomusa</taxon>
    </lineage>
</organism>
<feature type="active site" description="Acyl-thioester intermediate" evidence="3">
    <location>
        <position position="133"/>
    </location>
</feature>
<dbReference type="Pfam" id="PF01118">
    <property type="entry name" value="Semialdhyde_dh"/>
    <property type="match status" value="1"/>
</dbReference>
<dbReference type="InterPro" id="IPR003361">
    <property type="entry name" value="Acetaldehyde_dehydrogenase"/>
</dbReference>
<dbReference type="SMART" id="SM00859">
    <property type="entry name" value="Semialdhyde_dh"/>
    <property type="match status" value="1"/>
</dbReference>
<keyword evidence="3 5" id="KW-0560">Oxidoreductase</keyword>
<dbReference type="GO" id="GO:0008774">
    <property type="term" value="F:acetaldehyde dehydrogenase (acetylating) activity"/>
    <property type="evidence" value="ECO:0007669"/>
    <property type="project" value="UniProtKB-UniRule"/>
</dbReference>
<dbReference type="InterPro" id="IPR000534">
    <property type="entry name" value="Semialdehyde_DH_NAD-bd"/>
</dbReference>
<keyword evidence="3" id="KW-0058">Aromatic hydrocarbons catabolism</keyword>
<proteinExistence type="inferred from homology"/>
<feature type="domain" description="Semialdehyde dehydrogenase NAD-binding" evidence="4">
    <location>
        <begin position="10"/>
        <end position="125"/>
    </location>
</feature>
<dbReference type="Proteomes" id="UP000049855">
    <property type="component" value="Unassembled WGS sequence"/>
</dbReference>
<evidence type="ECO:0000256" key="3">
    <source>
        <dbReference type="HAMAP-Rule" id="MF_01657"/>
    </source>
</evidence>
<reference evidence="6" key="1">
    <citation type="submission" date="2015-03" db="EMBL/GenBank/DDBJ databases">
        <authorList>
            <person name="Nijsse Bart"/>
        </authorList>
    </citation>
    <scope>NUCLEOTIDE SEQUENCE [LARGE SCALE GENOMIC DNA]</scope>
</reference>
<name>A0A0U1KWT2_9FIRM</name>
<dbReference type="NCBIfam" id="TIGR03215">
    <property type="entry name" value="ac_ald_DH_ac"/>
    <property type="match status" value="1"/>
</dbReference>
<evidence type="ECO:0000256" key="2">
    <source>
        <dbReference type="ARBA" id="ARBA00023027"/>
    </source>
</evidence>
<evidence type="ECO:0000256" key="1">
    <source>
        <dbReference type="ARBA" id="ARBA00009244"/>
    </source>
</evidence>
<keyword evidence="2 3" id="KW-0520">NAD</keyword>
<dbReference type="Gene3D" id="3.30.360.10">
    <property type="entry name" value="Dihydrodipicolinate Reductase, domain 2"/>
    <property type="match status" value="1"/>
</dbReference>
<dbReference type="SUPFAM" id="SSF55347">
    <property type="entry name" value="Glyceraldehyde-3-phosphate dehydrogenase-like, C-terminal domain"/>
    <property type="match status" value="1"/>
</dbReference>
<evidence type="ECO:0000313" key="6">
    <source>
        <dbReference type="Proteomes" id="UP000049855"/>
    </source>
</evidence>
<protein>
    <recommendedName>
        <fullName evidence="3">Acetaldehyde dehydrogenase</fullName>
        <ecNumber evidence="3">1.2.1.10</ecNumber>
    </recommendedName>
    <alternativeName>
        <fullName evidence="3">Acetaldehyde dehydrogenase [acetylating]</fullName>
    </alternativeName>
</protein>
<dbReference type="Gene3D" id="3.40.50.720">
    <property type="entry name" value="NAD(P)-binding Rossmann-like Domain"/>
    <property type="match status" value="1"/>
</dbReference>
<dbReference type="HAMAP" id="MF_01657">
    <property type="entry name" value="Ac_ald_DH_ac"/>
    <property type="match status" value="1"/>
</dbReference>
<evidence type="ECO:0000313" key="5">
    <source>
        <dbReference type="EMBL" id="CQR71841.1"/>
    </source>
</evidence>
<dbReference type="SUPFAM" id="SSF51735">
    <property type="entry name" value="NAD(P)-binding Rossmann-fold domains"/>
    <property type="match status" value="1"/>
</dbReference>
<comment type="similarity">
    <text evidence="1 3">Belongs to the acetaldehyde dehydrogenase family.</text>
</comment>
<dbReference type="EC" id="1.2.1.10" evidence="3"/>
<gene>
    <name evidence="5" type="ORF">SpAn4DRAFT_3707</name>
</gene>
<dbReference type="NCBIfam" id="NF006157">
    <property type="entry name" value="PRK08300.1"/>
    <property type="match status" value="1"/>
</dbReference>
<dbReference type="Pfam" id="PF09290">
    <property type="entry name" value="AcetDehyd-dimer"/>
    <property type="match status" value="1"/>
</dbReference>
<dbReference type="InterPro" id="IPR015426">
    <property type="entry name" value="Acetylaldehyde_DH_C"/>
</dbReference>
<feature type="binding site" evidence="3">
    <location>
        <begin position="164"/>
        <end position="172"/>
    </location>
    <ligand>
        <name>NAD(+)</name>
        <dbReference type="ChEBI" id="CHEBI:57540"/>
    </ligand>
</feature>
<dbReference type="AlphaFoldDB" id="A0A0U1KWT2"/>
<dbReference type="InterPro" id="IPR036291">
    <property type="entry name" value="NAD(P)-bd_dom_sf"/>
</dbReference>
<feature type="binding site" evidence="3">
    <location>
        <position position="274"/>
    </location>
    <ligand>
        <name>NAD(+)</name>
        <dbReference type="ChEBI" id="CHEBI:57540"/>
    </ligand>
</feature>
<dbReference type="CDD" id="cd23933">
    <property type="entry name" value="ALDH_C"/>
    <property type="match status" value="1"/>
</dbReference>
<comment type="catalytic activity">
    <reaction evidence="3">
        <text>acetaldehyde + NAD(+) + CoA = acetyl-CoA + NADH + H(+)</text>
        <dbReference type="Rhea" id="RHEA:23288"/>
        <dbReference type="ChEBI" id="CHEBI:15343"/>
        <dbReference type="ChEBI" id="CHEBI:15378"/>
        <dbReference type="ChEBI" id="CHEBI:57287"/>
        <dbReference type="ChEBI" id="CHEBI:57288"/>
        <dbReference type="ChEBI" id="CHEBI:57540"/>
        <dbReference type="ChEBI" id="CHEBI:57945"/>
        <dbReference type="EC" id="1.2.1.10"/>
    </reaction>
</comment>
<sequence length="299" mass="31890">MIALEPKKLRAAIIGPGNIGIDLMMKIRRSNNLELVMMAGVVAASEGLRMAKEFGIATSAESIDGVLAYHAANKIDFVFDATGARPHTMHAPLLKEAGIFAIDLTPAAVGPYMVPAVNMEQHINECNVNMVTCGGQATVPIVYAINRAAAVEYAEIVATLSSLSAGPGTRQNIDEFTQTTCDALVKVGGAKKAKAIIILNPAEPPIMMRNTIYTKCDTSKIASIVDSVQAMVADLRQYVPGYHLKVQPYADGDRVVTMVEVEGRGDYLPKYSGNLDIITSAAVAVAEHYAKLKSGEVIK</sequence>
<comment type="caution">
    <text evidence="3">Lacks conserved residue(s) required for the propagation of feature annotation.</text>
</comment>
<dbReference type="PIRSF" id="PIRSF015689">
    <property type="entry name" value="Actaldh_dh_actl"/>
    <property type="match status" value="1"/>
</dbReference>